<reference evidence="1" key="2">
    <citation type="submission" date="2018-08" db="UniProtKB">
        <authorList>
            <consortium name="EnsemblPlants"/>
        </authorList>
    </citation>
    <scope>IDENTIFICATION</scope>
    <source>
        <strain evidence="1">Yugu1</strain>
    </source>
</reference>
<dbReference type="EMBL" id="AGNK02003813">
    <property type="status" value="NOT_ANNOTATED_CDS"/>
    <property type="molecule type" value="Genomic_DNA"/>
</dbReference>
<dbReference type="InParanoid" id="K3YKG9"/>
<proteinExistence type="predicted"/>
<sequence>MYNYSTYSSVTNKVPAIGMGYRESPECSLPARHSSVPTMARSCQEHVKESHSPKTHSRVFKESHHQNHGKCSFITQKNVYGYMSGGLARGL</sequence>
<accession>K3YKG9</accession>
<dbReference type="HOGENOM" id="CLU_2431178_0_0_1"/>
<protein>
    <submittedName>
        <fullName evidence="1">Uncharacterized protein</fullName>
    </submittedName>
</protein>
<dbReference type="AlphaFoldDB" id="K3YKG9"/>
<dbReference type="EnsemblPlants" id="KQL01668">
    <property type="protein sequence ID" value="KQL01668"/>
    <property type="gene ID" value="SETIT_014738mg"/>
</dbReference>
<evidence type="ECO:0000313" key="1">
    <source>
        <dbReference type="EnsemblPlants" id="KQL01668"/>
    </source>
</evidence>
<keyword evidence="2" id="KW-1185">Reference proteome</keyword>
<reference evidence="2" key="1">
    <citation type="journal article" date="2012" name="Nat. Biotechnol.">
        <title>Reference genome sequence of the model plant Setaria.</title>
        <authorList>
            <person name="Bennetzen J.L."/>
            <person name="Schmutz J."/>
            <person name="Wang H."/>
            <person name="Percifield R."/>
            <person name="Hawkins J."/>
            <person name="Pontaroli A.C."/>
            <person name="Estep M."/>
            <person name="Feng L."/>
            <person name="Vaughn J.N."/>
            <person name="Grimwood J."/>
            <person name="Jenkins J."/>
            <person name="Barry K."/>
            <person name="Lindquist E."/>
            <person name="Hellsten U."/>
            <person name="Deshpande S."/>
            <person name="Wang X."/>
            <person name="Wu X."/>
            <person name="Mitros T."/>
            <person name="Triplett J."/>
            <person name="Yang X."/>
            <person name="Ye C.Y."/>
            <person name="Mauro-Herrera M."/>
            <person name="Wang L."/>
            <person name="Li P."/>
            <person name="Sharma M."/>
            <person name="Sharma R."/>
            <person name="Ronald P.C."/>
            <person name="Panaud O."/>
            <person name="Kellogg E.A."/>
            <person name="Brutnell T.P."/>
            <person name="Doust A.N."/>
            <person name="Tuskan G.A."/>
            <person name="Rokhsar D."/>
            <person name="Devos K.M."/>
        </authorList>
    </citation>
    <scope>NUCLEOTIDE SEQUENCE [LARGE SCALE GENOMIC DNA]</scope>
    <source>
        <strain evidence="2">cv. Yugu1</strain>
    </source>
</reference>
<name>K3YKG9_SETIT</name>
<dbReference type="Gramene" id="KQL01668">
    <property type="protein sequence ID" value="KQL01668"/>
    <property type="gene ID" value="SETIT_014738mg"/>
</dbReference>
<organism evidence="1 2">
    <name type="scientific">Setaria italica</name>
    <name type="common">Foxtail millet</name>
    <name type="synonym">Panicum italicum</name>
    <dbReference type="NCBI Taxonomy" id="4555"/>
    <lineage>
        <taxon>Eukaryota</taxon>
        <taxon>Viridiplantae</taxon>
        <taxon>Streptophyta</taxon>
        <taxon>Embryophyta</taxon>
        <taxon>Tracheophyta</taxon>
        <taxon>Spermatophyta</taxon>
        <taxon>Magnoliopsida</taxon>
        <taxon>Liliopsida</taxon>
        <taxon>Poales</taxon>
        <taxon>Poaceae</taxon>
        <taxon>PACMAD clade</taxon>
        <taxon>Panicoideae</taxon>
        <taxon>Panicodae</taxon>
        <taxon>Paniceae</taxon>
        <taxon>Cenchrinae</taxon>
        <taxon>Setaria</taxon>
    </lineage>
</organism>
<dbReference type="Proteomes" id="UP000004995">
    <property type="component" value="Unassembled WGS sequence"/>
</dbReference>
<evidence type="ECO:0000313" key="2">
    <source>
        <dbReference type="Proteomes" id="UP000004995"/>
    </source>
</evidence>